<evidence type="ECO:0000313" key="1">
    <source>
        <dbReference type="EMBL" id="APT56233.1"/>
    </source>
</evidence>
<reference evidence="1 2" key="1">
    <citation type="submission" date="2016-05" db="EMBL/GenBank/DDBJ databases">
        <title>Complete Genome and Methylome Analysis of Psychrotrophic Bacterial Isolates from Antarctic Lake Untersee.</title>
        <authorList>
            <person name="Fomenkov A."/>
            <person name="Akimov V.N."/>
            <person name="Vasilyeva L.V."/>
            <person name="Andersen D."/>
            <person name="Vincze T."/>
            <person name="Roberts R.J."/>
        </authorList>
    </citation>
    <scope>NUCLEOTIDE SEQUENCE [LARGE SCALE GENOMIC DNA]</scope>
    <source>
        <strain evidence="1 2">U14-5</strain>
    </source>
</reference>
<dbReference type="PANTHER" id="PTHR39166:SF1">
    <property type="entry name" value="BLL1166 PROTEIN"/>
    <property type="match status" value="1"/>
</dbReference>
<dbReference type="PANTHER" id="PTHR39166">
    <property type="entry name" value="BLL1166 PROTEIN"/>
    <property type="match status" value="1"/>
</dbReference>
<dbReference type="RefSeq" id="WP_075797183.1">
    <property type="nucleotide sequence ID" value="NZ_CP015583.1"/>
</dbReference>
<name>A0A1L7ABV7_9PROT</name>
<organism evidence="1 2">
    <name type="scientific">Roseomonas gilardii</name>
    <dbReference type="NCBI Taxonomy" id="257708"/>
    <lineage>
        <taxon>Bacteria</taxon>
        <taxon>Pseudomonadati</taxon>
        <taxon>Pseudomonadota</taxon>
        <taxon>Alphaproteobacteria</taxon>
        <taxon>Acetobacterales</taxon>
        <taxon>Roseomonadaceae</taxon>
        <taxon>Roseomonas</taxon>
    </lineage>
</organism>
<proteinExistence type="predicted"/>
<dbReference type="Proteomes" id="UP000185494">
    <property type="component" value="Chromosome 1"/>
</dbReference>
<dbReference type="STRING" id="257708.RGI145_03020"/>
<sequence>MPDRYRPGSSAAPSTGTSAGSFLAQVSANPVNAALLERLPALGLPQGFLTAGCLFQAVWNHRSGQPAGRGVEDYDVFYFDDRDLSWEAEDAVIRRVAEATRDLTEETGAVIEVKNQARVHLWYERRFGSPYPRLTSARDGIGRYLVSCTCIGIEAASGAIHAPDGFGDLEAGILRMNPLSGDRSDLFRRKAESYRARWPWLTVATDGVGCGLSP</sequence>
<protein>
    <recommendedName>
        <fullName evidence="3">Nucleotidyltransferase family protein</fullName>
    </recommendedName>
</protein>
<dbReference type="AlphaFoldDB" id="A0A1L7ABV7"/>
<dbReference type="InterPro" id="IPR009267">
    <property type="entry name" value="NTP_transf_6"/>
</dbReference>
<evidence type="ECO:0008006" key="3">
    <source>
        <dbReference type="Google" id="ProtNLM"/>
    </source>
</evidence>
<evidence type="ECO:0000313" key="2">
    <source>
        <dbReference type="Proteomes" id="UP000185494"/>
    </source>
</evidence>
<gene>
    <name evidence="1" type="ORF">RGI145_03020</name>
</gene>
<dbReference type="EMBL" id="CP015583">
    <property type="protein sequence ID" value="APT56233.1"/>
    <property type="molecule type" value="Genomic_DNA"/>
</dbReference>
<dbReference type="KEGG" id="rgi:RGI145_03020"/>
<accession>A0A1L7ABV7</accession>
<dbReference type="Pfam" id="PF06042">
    <property type="entry name" value="NTP_transf_6"/>
    <property type="match status" value="1"/>
</dbReference>